<gene>
    <name evidence="3" type="ORF">H8F01_07665</name>
</gene>
<keyword evidence="2" id="KW-0732">Signal</keyword>
<feature type="compositionally biased region" description="Low complexity" evidence="1">
    <location>
        <begin position="55"/>
        <end position="72"/>
    </location>
</feature>
<dbReference type="Pfam" id="PF11191">
    <property type="entry name" value="DUF2782"/>
    <property type="match status" value="1"/>
</dbReference>
<evidence type="ECO:0000313" key="3">
    <source>
        <dbReference type="EMBL" id="QNK02977.1"/>
    </source>
</evidence>
<keyword evidence="4" id="KW-1185">Reference proteome</keyword>
<dbReference type="RefSeq" id="WP_187058404.1">
    <property type="nucleotide sequence ID" value="NZ_CP060412.1"/>
</dbReference>
<feature type="chain" id="PRO_5029018226" evidence="2">
    <location>
        <begin position="21"/>
        <end position="177"/>
    </location>
</feature>
<dbReference type="AlphaFoldDB" id="A0A7G8Q869"/>
<evidence type="ECO:0000313" key="4">
    <source>
        <dbReference type="Proteomes" id="UP000515873"/>
    </source>
</evidence>
<dbReference type="Gene3D" id="2.20.130.30">
    <property type="entry name" value="Protein of unknown function DUF2782"/>
    <property type="match status" value="1"/>
</dbReference>
<feature type="compositionally biased region" description="Polar residues" evidence="1">
    <location>
        <begin position="111"/>
        <end position="120"/>
    </location>
</feature>
<reference evidence="3 4" key="1">
    <citation type="submission" date="2020-08" db="EMBL/GenBank/DDBJ databases">
        <title>Dyella sp. G9 isolated from forest soil.</title>
        <authorList>
            <person name="Fu J."/>
            <person name="Qiu L."/>
        </authorList>
    </citation>
    <scope>NUCLEOTIDE SEQUENCE [LARGE SCALE GENOMIC DNA]</scope>
    <source>
        <strain evidence="3 4">G9</strain>
    </source>
</reference>
<sequence>MKPVVLLAVLGVAVASNAFAQSSASQFPPAPPPPGMNDPGVKAVAPPAPAPVAPAPSSAKPSAKSGAAKVSADTSATLSQPATSTPATSDAQPRDPNGNTPPQVKVRTEGDQTIQEYSRSGQVYMVIVTPKGGIPQTYMVDQKGAWTNQAGEPVKPVMYKVIEWGKSRPANDQDNGG</sequence>
<accession>A0A7G8Q869</accession>
<dbReference type="InterPro" id="IPR021357">
    <property type="entry name" value="DUF2782"/>
</dbReference>
<feature type="region of interest" description="Disordered" evidence="1">
    <location>
        <begin position="21"/>
        <end position="120"/>
    </location>
</feature>
<proteinExistence type="predicted"/>
<evidence type="ECO:0000256" key="1">
    <source>
        <dbReference type="SAM" id="MobiDB-lite"/>
    </source>
</evidence>
<protein>
    <submittedName>
        <fullName evidence="3">DUF2782 domain-containing protein</fullName>
    </submittedName>
</protein>
<feature type="compositionally biased region" description="Polar residues" evidence="1">
    <location>
        <begin position="73"/>
        <end position="102"/>
    </location>
</feature>
<name>A0A7G8Q869_9GAMM</name>
<dbReference type="Proteomes" id="UP000515873">
    <property type="component" value="Chromosome"/>
</dbReference>
<dbReference type="EMBL" id="CP060412">
    <property type="protein sequence ID" value="QNK02977.1"/>
    <property type="molecule type" value="Genomic_DNA"/>
</dbReference>
<dbReference type="KEGG" id="dtl:H8F01_07665"/>
<evidence type="ECO:0000256" key="2">
    <source>
        <dbReference type="SAM" id="SignalP"/>
    </source>
</evidence>
<organism evidence="3 4">
    <name type="scientific">Dyella telluris</name>
    <dbReference type="NCBI Taxonomy" id="2763498"/>
    <lineage>
        <taxon>Bacteria</taxon>
        <taxon>Pseudomonadati</taxon>
        <taxon>Pseudomonadota</taxon>
        <taxon>Gammaproteobacteria</taxon>
        <taxon>Lysobacterales</taxon>
        <taxon>Rhodanobacteraceae</taxon>
        <taxon>Dyella</taxon>
    </lineage>
</organism>
<feature type="signal peptide" evidence="2">
    <location>
        <begin position="1"/>
        <end position="20"/>
    </location>
</feature>